<keyword evidence="2" id="KW-1185">Reference proteome</keyword>
<evidence type="ECO:0000313" key="1">
    <source>
        <dbReference type="EMBL" id="AJD46588.1"/>
    </source>
</evidence>
<dbReference type="InterPro" id="IPR009218">
    <property type="entry name" value="HD_phosphohydro"/>
</dbReference>
<reference evidence="1 2" key="1">
    <citation type="journal article" date="2012" name="J. Bacteriol.">
        <title>Genome sequence of an alkane-degrading bacterium, Alcanivorax pacificus type strain W11-5, isolated from deep sea sediment.</title>
        <authorList>
            <person name="Lai Q."/>
            <person name="Shao Z."/>
        </authorList>
    </citation>
    <scope>NUCLEOTIDE SEQUENCE [LARGE SCALE GENOMIC DNA]</scope>
    <source>
        <strain evidence="1 2">W11-5</strain>
    </source>
</reference>
<name>A0A0B4XJ47_9GAMM</name>
<dbReference type="EMBL" id="CP004387">
    <property type="protein sequence ID" value="AJD46588.1"/>
    <property type="molecule type" value="Genomic_DNA"/>
</dbReference>
<dbReference type="OrthoDB" id="9808993at2"/>
<proteinExistence type="predicted"/>
<dbReference type="PIRSF" id="PIRSF035170">
    <property type="entry name" value="HD_phosphohydro"/>
    <property type="match status" value="1"/>
</dbReference>
<sequence>MAPGTTLFDTSWRDATIRSGIAAPDRLRDELLLAYAEPQRAYHTHQHLAECLTLATQHLSLAPDAGQLLFALWFHDAVYEVTRHDNEQRSAEWARRALAEAGACESDQEAVYRLIMVTRHHNLAQQDDEKLLVDIDLSILGAEPARFEESNRQLRQEYQWVPTPLYIQKRREILESFMARPQIYNTRPFQETREAQARENLRKAIDALDAGDEG</sequence>
<gene>
    <name evidence="1" type="ORF">S7S_00820</name>
</gene>
<dbReference type="PANTHER" id="PTHR21174">
    <property type="match status" value="1"/>
</dbReference>
<dbReference type="AlphaFoldDB" id="A0A0B4XJ47"/>
<dbReference type="RefSeq" id="WP_008740102.1">
    <property type="nucleotide sequence ID" value="NZ_CP004387.1"/>
</dbReference>
<accession>A0A0B4XJ47</accession>
<organism evidence="1 2">
    <name type="scientific">Isoalcanivorax pacificus W11-5</name>
    <dbReference type="NCBI Taxonomy" id="391936"/>
    <lineage>
        <taxon>Bacteria</taxon>
        <taxon>Pseudomonadati</taxon>
        <taxon>Pseudomonadota</taxon>
        <taxon>Gammaproteobacteria</taxon>
        <taxon>Oceanospirillales</taxon>
        <taxon>Alcanivoracaceae</taxon>
        <taxon>Isoalcanivorax</taxon>
    </lineage>
</organism>
<dbReference type="KEGG" id="apac:S7S_00820"/>
<dbReference type="HOGENOM" id="CLU_051795_2_1_6"/>
<dbReference type="Gene3D" id="1.10.3210.10">
    <property type="entry name" value="Hypothetical protein af1432"/>
    <property type="match status" value="1"/>
</dbReference>
<dbReference type="Proteomes" id="UP000006764">
    <property type="component" value="Chromosome"/>
</dbReference>
<protein>
    <recommendedName>
        <fullName evidence="3">N-methyl-D-aspartate receptor NMDAR2C subunit</fullName>
    </recommendedName>
</protein>
<dbReference type="SUPFAM" id="SSF109604">
    <property type="entry name" value="HD-domain/PDEase-like"/>
    <property type="match status" value="1"/>
</dbReference>
<dbReference type="PANTHER" id="PTHR21174:SF0">
    <property type="entry name" value="HD PHOSPHOHYDROLASE FAMILY PROTEIN-RELATED"/>
    <property type="match status" value="1"/>
</dbReference>
<evidence type="ECO:0008006" key="3">
    <source>
        <dbReference type="Google" id="ProtNLM"/>
    </source>
</evidence>
<evidence type="ECO:0000313" key="2">
    <source>
        <dbReference type="Proteomes" id="UP000006764"/>
    </source>
</evidence>